<dbReference type="EMBL" id="AFYH01062776">
    <property type="status" value="NOT_ANNOTATED_CDS"/>
    <property type="molecule type" value="Genomic_DNA"/>
</dbReference>
<dbReference type="AlphaFoldDB" id="M3XJZ4"/>
<evidence type="ECO:0000256" key="1">
    <source>
        <dbReference type="SAM" id="Coils"/>
    </source>
</evidence>
<reference evidence="3" key="1">
    <citation type="submission" date="2011-08" db="EMBL/GenBank/DDBJ databases">
        <title>The draft genome of Latimeria chalumnae.</title>
        <authorList>
            <person name="Di Palma F."/>
            <person name="Alfoldi J."/>
            <person name="Johnson J."/>
            <person name="Berlin A."/>
            <person name="Gnerre S."/>
            <person name="Jaffe D."/>
            <person name="MacCallum I."/>
            <person name="Young S."/>
            <person name="Walker B.J."/>
            <person name="Lander E."/>
            <person name="Lindblad-Toh K."/>
        </authorList>
    </citation>
    <scope>NUCLEOTIDE SEQUENCE [LARGE SCALE GENOMIC DNA]</scope>
    <source>
        <strain evidence="3">Wild caught</strain>
    </source>
</reference>
<reference evidence="2" key="3">
    <citation type="submission" date="2025-09" db="UniProtKB">
        <authorList>
            <consortium name="Ensembl"/>
        </authorList>
    </citation>
    <scope>IDENTIFICATION</scope>
</reference>
<dbReference type="PANTHER" id="PTHR21468:SF1">
    <property type="entry name" value="COILED-COIL DOMAIN-CONTAINING PROTEIN 83"/>
    <property type="match status" value="1"/>
</dbReference>
<dbReference type="EMBL" id="AFYH01062779">
    <property type="status" value="NOT_ANNOTATED_CDS"/>
    <property type="molecule type" value="Genomic_DNA"/>
</dbReference>
<dbReference type="EMBL" id="AFYH01062775">
    <property type="status" value="NOT_ANNOTATED_CDS"/>
    <property type="molecule type" value="Genomic_DNA"/>
</dbReference>
<dbReference type="EMBL" id="AFYH01062777">
    <property type="status" value="NOT_ANNOTATED_CDS"/>
    <property type="molecule type" value="Genomic_DNA"/>
</dbReference>
<accession>M3XJZ4</accession>
<protein>
    <submittedName>
        <fullName evidence="2">Uncharacterized protein</fullName>
    </submittedName>
</protein>
<sequence length="193" mass="22967">MSDKKSKKKGRKYNRDERLTLGEAFIGFQLQVKQNALEELKNKTHGLEEDNIKHKKRNSHLKEEQLGHIKTLLRQAREQEKELEQRVVINKEQVEQAMKEKWELEKKQENQLEELQSQISDLEQTVLEQEREKLFWLEYKNVGSMEHAKQIQLLESELKEMHNNFDEMSGQLLCNALLAFCCCCFSHLAQDFH</sequence>
<dbReference type="Ensembl" id="ENSLACT00000025593.1">
    <property type="protein sequence ID" value="ENSLACP00000023050.1"/>
    <property type="gene ID" value="ENSLACG00000022643.1"/>
</dbReference>
<keyword evidence="1" id="KW-0175">Coiled coil</keyword>
<dbReference type="InterPro" id="IPR026702">
    <property type="entry name" value="CCDC83"/>
</dbReference>
<dbReference type="EMBL" id="AFYH01062778">
    <property type="status" value="NOT_ANNOTATED_CDS"/>
    <property type="molecule type" value="Genomic_DNA"/>
</dbReference>
<evidence type="ECO:0000313" key="3">
    <source>
        <dbReference type="Proteomes" id="UP000008672"/>
    </source>
</evidence>
<dbReference type="PANTHER" id="PTHR21468">
    <property type="entry name" value="HSD9"/>
    <property type="match status" value="1"/>
</dbReference>
<feature type="coiled-coil region" evidence="1">
    <location>
        <begin position="30"/>
        <end position="171"/>
    </location>
</feature>
<dbReference type="OMA" id="LPESHIX"/>
<dbReference type="HOGENOM" id="CLU_1411793_0_0_1"/>
<keyword evidence="3" id="KW-1185">Reference proteome</keyword>
<dbReference type="GeneTree" id="ENSGT00390000013087"/>
<proteinExistence type="predicted"/>
<organism evidence="2 3">
    <name type="scientific">Latimeria chalumnae</name>
    <name type="common">Coelacanth</name>
    <dbReference type="NCBI Taxonomy" id="7897"/>
    <lineage>
        <taxon>Eukaryota</taxon>
        <taxon>Metazoa</taxon>
        <taxon>Chordata</taxon>
        <taxon>Craniata</taxon>
        <taxon>Vertebrata</taxon>
        <taxon>Euteleostomi</taxon>
        <taxon>Coelacanthiformes</taxon>
        <taxon>Coelacanthidae</taxon>
        <taxon>Latimeria</taxon>
    </lineage>
</organism>
<dbReference type="EMBL" id="AFYH01062773">
    <property type="status" value="NOT_ANNOTATED_CDS"/>
    <property type="molecule type" value="Genomic_DNA"/>
</dbReference>
<dbReference type="Proteomes" id="UP000008672">
    <property type="component" value="Unassembled WGS sequence"/>
</dbReference>
<dbReference type="eggNOG" id="ENOG502QS0V">
    <property type="taxonomic scope" value="Eukaryota"/>
</dbReference>
<name>M3XJZ4_LATCH</name>
<evidence type="ECO:0000313" key="2">
    <source>
        <dbReference type="Ensembl" id="ENSLACP00000023050.1"/>
    </source>
</evidence>
<reference evidence="2" key="2">
    <citation type="submission" date="2025-08" db="UniProtKB">
        <authorList>
            <consortium name="Ensembl"/>
        </authorList>
    </citation>
    <scope>IDENTIFICATION</scope>
</reference>
<dbReference type="EMBL" id="AFYH01062774">
    <property type="status" value="NOT_ANNOTATED_CDS"/>
    <property type="molecule type" value="Genomic_DNA"/>
</dbReference>
<dbReference type="InParanoid" id="M3XJZ4"/>
<dbReference type="STRING" id="7897.ENSLACP00000023050"/>